<dbReference type="EMBL" id="CP011974">
    <property type="protein sequence ID" value="AKO93179.1"/>
    <property type="molecule type" value="Genomic_DNA"/>
</dbReference>
<evidence type="ECO:0000313" key="5">
    <source>
        <dbReference type="Proteomes" id="UP000036202"/>
    </source>
</evidence>
<dbReference type="InterPro" id="IPR036264">
    <property type="entry name" value="Bact_exopeptidase_dim_dom"/>
</dbReference>
<dbReference type="PATRIC" id="fig|135735.6.peg.3070"/>
<gene>
    <name evidence="4" type="ORF">BEH_14500</name>
</gene>
<evidence type="ECO:0000256" key="1">
    <source>
        <dbReference type="ARBA" id="ARBA00022801"/>
    </source>
</evidence>
<organism evidence="4 5">
    <name type="scientific">Priestia filamentosa</name>
    <dbReference type="NCBI Taxonomy" id="1402861"/>
    <lineage>
        <taxon>Bacteria</taxon>
        <taxon>Bacillati</taxon>
        <taxon>Bacillota</taxon>
        <taxon>Bacilli</taxon>
        <taxon>Bacillales</taxon>
        <taxon>Bacillaceae</taxon>
        <taxon>Priestia</taxon>
    </lineage>
</organism>
<feature type="binding site" evidence="2">
    <location>
        <position position="103"/>
    </location>
    <ligand>
        <name>Mn(2+)</name>
        <dbReference type="ChEBI" id="CHEBI:29035"/>
        <label>2</label>
    </ligand>
</feature>
<name>A0A0H4KLM8_9BACI</name>
<reference evidence="5" key="2">
    <citation type="submission" date="2015-06" db="EMBL/GenBank/DDBJ databases">
        <title>Genome Sequence of Bacillus endophyticus and Analysis of its Companion Mechanism in the Ketogulonigenium vulgare-Bacillus strain Consortium.</title>
        <authorList>
            <person name="Jia N."/>
            <person name="Du J."/>
            <person name="Ding M.-Z."/>
            <person name="Gao F."/>
            <person name="Yuan Y.-J."/>
        </authorList>
    </citation>
    <scope>NUCLEOTIDE SEQUENCE [LARGE SCALE GENOMIC DNA]</scope>
    <source>
        <strain evidence="5">Hbe603</strain>
    </source>
</reference>
<feature type="domain" description="Peptidase M20 dimerisation" evidence="3">
    <location>
        <begin position="186"/>
        <end position="277"/>
    </location>
</feature>
<keyword evidence="1 4" id="KW-0378">Hydrolase</keyword>
<dbReference type="Pfam" id="PF07687">
    <property type="entry name" value="M20_dimer"/>
    <property type="match status" value="1"/>
</dbReference>
<evidence type="ECO:0000313" key="4">
    <source>
        <dbReference type="EMBL" id="AKO93179.1"/>
    </source>
</evidence>
<dbReference type="FunFam" id="3.30.70.360:FF:000001">
    <property type="entry name" value="N-acetyldiaminopimelate deacetylase"/>
    <property type="match status" value="1"/>
</dbReference>
<dbReference type="InterPro" id="IPR017439">
    <property type="entry name" value="Amidohydrolase"/>
</dbReference>
<accession>A0A0H4KLM8</accession>
<dbReference type="RefSeq" id="WP_040061177.1">
    <property type="nucleotide sequence ID" value="NZ_JAGKQT010000017.1"/>
</dbReference>
<dbReference type="InterPro" id="IPR002933">
    <property type="entry name" value="Peptidase_M20"/>
</dbReference>
<dbReference type="GO" id="GO:0019877">
    <property type="term" value="P:diaminopimelate biosynthetic process"/>
    <property type="evidence" value="ECO:0007669"/>
    <property type="project" value="UniProtKB-ARBA"/>
</dbReference>
<keyword evidence="5" id="KW-1185">Reference proteome</keyword>
<dbReference type="Proteomes" id="UP000036202">
    <property type="component" value="Chromosome"/>
</dbReference>
<proteinExistence type="predicted"/>
<dbReference type="KEGG" id="beo:BEH_14500"/>
<dbReference type="SUPFAM" id="SSF55031">
    <property type="entry name" value="Bacterial exopeptidase dimerisation domain"/>
    <property type="match status" value="1"/>
</dbReference>
<dbReference type="Gene3D" id="3.30.70.360">
    <property type="match status" value="1"/>
</dbReference>
<feature type="binding site" evidence="2">
    <location>
        <position position="162"/>
    </location>
    <ligand>
        <name>Mn(2+)</name>
        <dbReference type="ChEBI" id="CHEBI:29035"/>
        <label>2</label>
    </ligand>
</feature>
<feature type="binding site" evidence="2">
    <location>
        <position position="101"/>
    </location>
    <ligand>
        <name>Mn(2+)</name>
        <dbReference type="ChEBI" id="CHEBI:29035"/>
        <label>2</label>
    </ligand>
</feature>
<feature type="binding site" evidence="2">
    <location>
        <position position="136"/>
    </location>
    <ligand>
        <name>Mn(2+)</name>
        <dbReference type="ChEBI" id="CHEBI:29035"/>
        <label>2</label>
    </ligand>
</feature>
<feature type="binding site" evidence="2">
    <location>
        <position position="361"/>
    </location>
    <ligand>
        <name>Mn(2+)</name>
        <dbReference type="ChEBI" id="CHEBI:29035"/>
        <label>2</label>
    </ligand>
</feature>
<dbReference type="GO" id="GO:0046872">
    <property type="term" value="F:metal ion binding"/>
    <property type="evidence" value="ECO:0007669"/>
    <property type="project" value="UniProtKB-KW"/>
</dbReference>
<dbReference type="Pfam" id="PF01546">
    <property type="entry name" value="Peptidase_M20"/>
    <property type="match status" value="1"/>
</dbReference>
<dbReference type="PANTHER" id="PTHR11014:SF63">
    <property type="entry name" value="METALLOPEPTIDASE, PUTATIVE (AFU_ORTHOLOGUE AFUA_6G09600)-RELATED"/>
    <property type="match status" value="1"/>
</dbReference>
<evidence type="ECO:0000256" key="2">
    <source>
        <dbReference type="PIRSR" id="PIRSR005962-1"/>
    </source>
</evidence>
<evidence type="ECO:0000259" key="3">
    <source>
        <dbReference type="Pfam" id="PF07687"/>
    </source>
</evidence>
<dbReference type="InterPro" id="IPR011650">
    <property type="entry name" value="Peptidase_M20_dimer"/>
</dbReference>
<dbReference type="GO" id="GO:0050118">
    <property type="term" value="F:N-acetyldiaminopimelate deacetylase activity"/>
    <property type="evidence" value="ECO:0007669"/>
    <property type="project" value="UniProtKB-ARBA"/>
</dbReference>
<dbReference type="NCBIfam" id="TIGR01891">
    <property type="entry name" value="amidohydrolases"/>
    <property type="match status" value="1"/>
</dbReference>
<comment type="cofactor">
    <cofactor evidence="2">
        <name>Mn(2+)</name>
        <dbReference type="ChEBI" id="CHEBI:29035"/>
    </cofactor>
    <text evidence="2">The Mn(2+) ion enhances activity.</text>
</comment>
<protein>
    <submittedName>
        <fullName evidence="4">Amidohydrolase</fullName>
    </submittedName>
</protein>
<keyword evidence="2" id="KW-0479">Metal-binding</keyword>
<dbReference type="OrthoDB" id="9776731at2"/>
<dbReference type="AlphaFoldDB" id="A0A0H4KLM8"/>
<dbReference type="CDD" id="cd03886">
    <property type="entry name" value="M20_Acy1"/>
    <property type="match status" value="1"/>
</dbReference>
<keyword evidence="2" id="KW-0464">Manganese</keyword>
<sequence>MNELRKKAEDLKESLIQWRRYIHQYPELGFEEEKTSQFIQERLKEMNIPFNIVAKTGIVALIKGESDGPTLALRADIDALPIKDEKETSYVSKVQGKGHLCGHDAHTTMLLCAAKLLNENKLKKGNVKLLFQPAEETGKGAKKLIESGVLQNPKVDAIVGLHVNPMVETGHVTCSKKEVCAASDFFNIEIKGSGGHAAHPHLSKDPIPMAANVISSLQQIVSRQIDPLTSTVLTIGQIHGGYADNAIASSVNLGGTVRTLDEDVRASMKEKMENVISGVTSSLGGDYKFHYHYETPVLINDKSLIPPLEETVKTILDEHSFSIVNPSMGGEDFAFYTREVPGLFFRLGVRNENKGIVHPLHHPLFDLDEEALPYGGALLAQYALNYLK</sequence>
<dbReference type="PIRSF" id="PIRSF005962">
    <property type="entry name" value="Pept_M20D_amidohydro"/>
    <property type="match status" value="1"/>
</dbReference>
<dbReference type="Gene3D" id="3.40.630.10">
    <property type="entry name" value="Zn peptidases"/>
    <property type="match status" value="1"/>
</dbReference>
<dbReference type="SUPFAM" id="SSF53187">
    <property type="entry name" value="Zn-dependent exopeptidases"/>
    <property type="match status" value="1"/>
</dbReference>
<dbReference type="PANTHER" id="PTHR11014">
    <property type="entry name" value="PEPTIDASE M20 FAMILY MEMBER"/>
    <property type="match status" value="1"/>
</dbReference>
<reference evidence="4 5" key="1">
    <citation type="journal article" date="2015" name="PLoS ONE">
        <title>Genome Sequence of Bacillus endophyticus and Analysis of Its Companion Mechanism in the Ketogulonigenium vulgare-Bacillus Strain Consortium.</title>
        <authorList>
            <person name="Jia N."/>
            <person name="Du J."/>
            <person name="Ding M.Z."/>
            <person name="Gao F."/>
            <person name="Yuan Y.J."/>
        </authorList>
    </citation>
    <scope>NUCLEOTIDE SEQUENCE [LARGE SCALE GENOMIC DNA]</scope>
    <source>
        <strain evidence="4 5">Hbe603</strain>
    </source>
</reference>